<evidence type="ECO:0000256" key="4">
    <source>
        <dbReference type="ARBA" id="ARBA00013883"/>
    </source>
</evidence>
<dbReference type="NCBIfam" id="NF009686">
    <property type="entry name" value="PRK13207.1"/>
    <property type="match status" value="1"/>
</dbReference>
<feature type="active site" description="Proton donor" evidence="13 14">
    <location>
        <position position="616"/>
    </location>
</feature>
<reference evidence="16" key="1">
    <citation type="submission" date="2019-01" db="EMBL/GenBank/DDBJ databases">
        <title>Draft genome sequences of three monokaryotic isolates of the white-rot basidiomycete fungus Dichomitus squalens.</title>
        <authorList>
            <consortium name="DOE Joint Genome Institute"/>
            <person name="Lopez S.C."/>
            <person name="Andreopoulos B."/>
            <person name="Pangilinan J."/>
            <person name="Lipzen A."/>
            <person name="Riley R."/>
            <person name="Ahrendt S."/>
            <person name="Ng V."/>
            <person name="Barry K."/>
            <person name="Daum C."/>
            <person name="Grigoriev I.V."/>
            <person name="Hilden K.S."/>
            <person name="Makela M.R."/>
            <person name="de Vries R.P."/>
        </authorList>
    </citation>
    <scope>NUCLEOTIDE SEQUENCE [LARGE SCALE GENOMIC DNA]</scope>
    <source>
        <strain evidence="16">OM18370.1</strain>
    </source>
</reference>
<evidence type="ECO:0000256" key="1">
    <source>
        <dbReference type="ARBA" id="ARBA00004897"/>
    </source>
</evidence>
<dbReference type="PANTHER" id="PTHR33569">
    <property type="entry name" value="UREASE"/>
    <property type="match status" value="1"/>
</dbReference>
<dbReference type="NCBIfam" id="TIGR01792">
    <property type="entry name" value="urease_alph"/>
    <property type="match status" value="1"/>
</dbReference>
<dbReference type="InterPro" id="IPR036461">
    <property type="entry name" value="Urease_betasu_sf"/>
</dbReference>
<accession>A0A4Q9M566</accession>
<dbReference type="SUPFAM" id="SSF51338">
    <property type="entry name" value="Composite domain of metallo-dependent hydrolases"/>
    <property type="match status" value="2"/>
</dbReference>
<dbReference type="InterPro" id="IPR011059">
    <property type="entry name" value="Metal-dep_hydrolase_composite"/>
</dbReference>
<dbReference type="GO" id="GO:0043419">
    <property type="term" value="P:urea catabolic process"/>
    <property type="evidence" value="ECO:0007669"/>
    <property type="project" value="UniProtKB-UniPathway"/>
</dbReference>
<dbReference type="Gene3D" id="3.20.20.140">
    <property type="entry name" value="Metal-dependent hydrolases"/>
    <property type="match status" value="1"/>
</dbReference>
<dbReference type="InterPro" id="IPR036463">
    <property type="entry name" value="Urease_gamma_sf"/>
</dbReference>
<dbReference type="PROSITE" id="PS51368">
    <property type="entry name" value="UREASE_3"/>
    <property type="match status" value="1"/>
</dbReference>
<dbReference type="SUPFAM" id="SSF54111">
    <property type="entry name" value="Urease, gamma-subunit"/>
    <property type="match status" value="1"/>
</dbReference>
<dbReference type="GO" id="GO:0009039">
    <property type="term" value="F:urease activity"/>
    <property type="evidence" value="ECO:0007669"/>
    <property type="project" value="UniProtKB-EC"/>
</dbReference>
<dbReference type="Gene3D" id="3.30.280.10">
    <property type="entry name" value="Urease, gamma-like subunit"/>
    <property type="match status" value="1"/>
</dbReference>
<dbReference type="InterPro" id="IPR011612">
    <property type="entry name" value="Urease_alpha_N_dom"/>
</dbReference>
<dbReference type="FunFam" id="3.30.280.10:FF:000001">
    <property type="entry name" value="Urease subunit alpha"/>
    <property type="match status" value="1"/>
</dbReference>
<feature type="binding site" evidence="12">
    <location>
        <position position="427"/>
    </location>
    <ligand>
        <name>Ni(2+)</name>
        <dbReference type="ChEBI" id="CHEBI:49786"/>
        <label>1</label>
    </ligand>
</feature>
<comment type="cofactor">
    <cofactor evidence="12">
        <name>Ni cation</name>
        <dbReference type="ChEBI" id="CHEBI:25516"/>
    </cofactor>
    <text evidence="12">Binds 2 nickel ions per subunit.</text>
</comment>
<dbReference type="Pfam" id="PF00449">
    <property type="entry name" value="Urease_alpha"/>
    <property type="match status" value="1"/>
</dbReference>
<dbReference type="PANTHER" id="PTHR33569:SF1">
    <property type="entry name" value="UREASE"/>
    <property type="match status" value="1"/>
</dbReference>
<feature type="domain" description="Urease" evidence="15">
    <location>
        <begin position="420"/>
        <end position="871"/>
    </location>
</feature>
<dbReference type="PROSITE" id="PS01120">
    <property type="entry name" value="UREASE_1"/>
    <property type="match status" value="1"/>
</dbReference>
<evidence type="ECO:0000256" key="8">
    <source>
        <dbReference type="ARBA" id="ARBA00023026"/>
    </source>
</evidence>
<dbReference type="EMBL" id="ML143558">
    <property type="protein sequence ID" value="TBU22074.1"/>
    <property type="molecule type" value="Genomic_DNA"/>
</dbReference>
<keyword evidence="7 14" id="KW-0378">Hydrolase</keyword>
<dbReference type="Gene3D" id="2.10.150.10">
    <property type="entry name" value="Urease, beta subunit"/>
    <property type="match status" value="1"/>
</dbReference>
<dbReference type="Proteomes" id="UP000292957">
    <property type="component" value="Unassembled WGS sequence"/>
</dbReference>
<comment type="function">
    <text evidence="10">Plays a nutritional role via nitrogen acquisition in the environment. Contributes to the central nervous system invasion by enhancing yeast sequestration within microcapillary beds (such as within the brain) during hematogenous spread, thereby facilitating blood-to-brain invasion by C.neoformans. Affects fitness within the mammalian phagosome, promoting non-lytic exocytosis while delaying intracellular replication and thus reducing phagolysosomal membrane damage, events that could facilitate cryptococcal dissemination when transported inside macrophages. Urease activity is also associated with the regulation of key intracellular metabolic pathways, including melanin biosynthesis, polyamine biosynthesis, as well as intracellular levels of proline and reactive oxygen species.</text>
</comment>
<comment type="PTM">
    <text evidence="11">Carbamylation allows a single lysine to coordinate two nickel ions.</text>
</comment>
<dbReference type="CDD" id="cd00407">
    <property type="entry name" value="Urease_beta"/>
    <property type="match status" value="1"/>
</dbReference>
<dbReference type="PRINTS" id="PR01752">
    <property type="entry name" value="UREASE"/>
</dbReference>
<dbReference type="GO" id="GO:0035550">
    <property type="term" value="C:urease complex"/>
    <property type="evidence" value="ECO:0007669"/>
    <property type="project" value="InterPro"/>
</dbReference>
<dbReference type="OrthoDB" id="1708534at2759"/>
<evidence type="ECO:0000256" key="7">
    <source>
        <dbReference type="ARBA" id="ARBA00022801"/>
    </source>
</evidence>
<dbReference type="PIRSF" id="PIRSF001222">
    <property type="entry name" value="Urease"/>
    <property type="match status" value="1"/>
</dbReference>
<organism evidence="16">
    <name type="scientific">Dichomitus squalens</name>
    <dbReference type="NCBI Taxonomy" id="114155"/>
    <lineage>
        <taxon>Eukaryota</taxon>
        <taxon>Fungi</taxon>
        <taxon>Dikarya</taxon>
        <taxon>Basidiomycota</taxon>
        <taxon>Agaricomycotina</taxon>
        <taxon>Agaricomycetes</taxon>
        <taxon>Polyporales</taxon>
        <taxon>Polyporaceae</taxon>
        <taxon>Dichomitus</taxon>
    </lineage>
</organism>
<feature type="binding site" evidence="14">
    <location>
        <position position="510"/>
    </location>
    <ligand>
        <name>substrate</name>
    </ligand>
</feature>
<feature type="binding site" description="via carbamate group" evidence="12">
    <location>
        <position position="508"/>
    </location>
    <ligand>
        <name>Ni(2+)</name>
        <dbReference type="ChEBI" id="CHEBI:49786"/>
        <label>2</label>
    </ligand>
</feature>
<dbReference type="InterPro" id="IPR029754">
    <property type="entry name" value="Urease_Ni-bd"/>
</dbReference>
<dbReference type="InterPro" id="IPR002026">
    <property type="entry name" value="Urease_gamma/gamma-beta_su"/>
</dbReference>
<evidence type="ECO:0000313" key="16">
    <source>
        <dbReference type="EMBL" id="TBU22074.1"/>
    </source>
</evidence>
<evidence type="ECO:0000256" key="3">
    <source>
        <dbReference type="ARBA" id="ARBA00012934"/>
    </source>
</evidence>
<evidence type="ECO:0000256" key="14">
    <source>
        <dbReference type="PROSITE-ProRule" id="PRU00700"/>
    </source>
</evidence>
<dbReference type="InterPro" id="IPR005848">
    <property type="entry name" value="Urease_asu"/>
</dbReference>
<feature type="binding site" evidence="12">
    <location>
        <position position="568"/>
    </location>
    <ligand>
        <name>Ni(2+)</name>
        <dbReference type="ChEBI" id="CHEBI:49786"/>
        <label>2</label>
    </ligand>
</feature>
<evidence type="ECO:0000259" key="15">
    <source>
        <dbReference type="PROSITE" id="PS51368"/>
    </source>
</evidence>
<dbReference type="InterPro" id="IPR006680">
    <property type="entry name" value="Amidohydro-rel"/>
</dbReference>
<evidence type="ECO:0000256" key="9">
    <source>
        <dbReference type="ARBA" id="ARBA00030395"/>
    </source>
</evidence>
<dbReference type="SUPFAM" id="SSF51556">
    <property type="entry name" value="Metallo-dependent hydrolases"/>
    <property type="match status" value="1"/>
</dbReference>
<dbReference type="CDD" id="cd00375">
    <property type="entry name" value="Urease_alpha"/>
    <property type="match status" value="1"/>
</dbReference>
<keyword evidence="6 12" id="KW-0479">Metal-binding</keyword>
<evidence type="ECO:0000256" key="2">
    <source>
        <dbReference type="ARBA" id="ARBA00011643"/>
    </source>
</evidence>
<evidence type="ECO:0000256" key="5">
    <source>
        <dbReference type="ARBA" id="ARBA00022596"/>
    </source>
</evidence>
<keyword evidence="5 12" id="KW-0533">Nickel</keyword>
<evidence type="ECO:0000256" key="11">
    <source>
        <dbReference type="PIRSR" id="PIRSR001222-50"/>
    </source>
</evidence>
<feature type="binding site" evidence="12">
    <location>
        <position position="537"/>
    </location>
    <ligand>
        <name>Ni(2+)</name>
        <dbReference type="ChEBI" id="CHEBI:49786"/>
        <label>2</label>
    </ligand>
</feature>
<dbReference type="Pfam" id="PF00547">
    <property type="entry name" value="Urease_gamma"/>
    <property type="match status" value="1"/>
</dbReference>
<dbReference type="GO" id="GO:0016151">
    <property type="term" value="F:nickel cation binding"/>
    <property type="evidence" value="ECO:0007669"/>
    <property type="project" value="InterPro"/>
</dbReference>
<feature type="binding site" evidence="12">
    <location>
        <position position="656"/>
    </location>
    <ligand>
        <name>Ni(2+)</name>
        <dbReference type="ChEBI" id="CHEBI:49786"/>
        <label>1</label>
    </ligand>
</feature>
<feature type="binding site" description="via carbamate group" evidence="12">
    <location>
        <position position="508"/>
    </location>
    <ligand>
        <name>Ni(2+)</name>
        <dbReference type="ChEBI" id="CHEBI:49786"/>
        <label>1</label>
    </ligand>
</feature>
<name>A0A4Q9M566_9APHY</name>
<sequence>MRIAPREQDKLLLHHAGFLAQQRLARGLQLNQTEATALIASQLQERIRDGKYTFYELTAMGKEMLGRRHVLPGVSVLLKEIQVEGTLHDGVFLITIHEPISTLNGNLEAALYGSFLPVPSNDSFPAIDPKLYAPENAPGAIIFQQEKRAGLETQENPEKSGRPARPARIQLNSGRKRLRLQVKNCRDRPIQVGSHYHFIETNPFLSFDRGAAYGYRLDIPAGTAVRFEPGESRTVQLCEIAGARRITGGNGLATGVVDPFRVDEIVECLVDKGFMHDEDALAEAVDVGSDIGRDTYATMFGPTVGDRVRLGDTTLWVEVEQPPRVQYGDEIKFGGGKVIRDGMGQASGREAETVLDLVITNALIIDWRGIYKADIGVKDGRIHGIGKAGNPDIMDGVHPDLVVGSATEVVAGESLIVTAGAIDVHVHYICPQQVYEALAMGTTTMIGGGTGPATGTNATTCTPSAFYMRHMLAATDGLPMNFGFTGKGNDSDHTALREIIKAGAIGLKIHEDWGATPEVIRAALDVAEEWDVQVNIHSDTLNESGFVESTVDAFKGKDGKPRTIHTYHTEGAGGGHAPDIIKVCENKHVLPSSTNPTMPFATTTVEEHIDMLMVAHHLDKNIPEDVAFADSRIRKETIAAEDVLHDIGAISMISSDSQAMGRVGEVVSRTWRTASKMRYYRGSLDDPKSGIRDSEGCDNGRVKRYIAKYTINPAITHGISHEVGDIAVGKLADLVLWKPENFGAKPEIVLKSGVIVWAQVGEPNGSIPTVQPFTGRPMWGALPASAAMNSVSFVSEVSLDPKEGVVKSYGLKKRLVAVKGCRSITKENMKLNDRLPKVEVDSESYEVHADNVLMDCEAATQLPLARFYNIF</sequence>
<dbReference type="InterPro" id="IPR032466">
    <property type="entry name" value="Metal_Hydrolase"/>
</dbReference>
<proteinExistence type="inferred from homology"/>
<dbReference type="InterPro" id="IPR008221">
    <property type="entry name" value="Urease"/>
</dbReference>
<evidence type="ECO:0000256" key="10">
    <source>
        <dbReference type="ARBA" id="ARBA00056221"/>
    </source>
</evidence>
<dbReference type="NCBIfam" id="NF009671">
    <property type="entry name" value="PRK13192.1"/>
    <property type="match status" value="1"/>
</dbReference>
<dbReference type="Pfam" id="PF00699">
    <property type="entry name" value="Urease_beta"/>
    <property type="match status" value="1"/>
</dbReference>
<evidence type="ECO:0000256" key="6">
    <source>
        <dbReference type="ARBA" id="ARBA00022723"/>
    </source>
</evidence>
<dbReference type="SUPFAM" id="SSF51278">
    <property type="entry name" value="Urease, beta-subunit"/>
    <property type="match status" value="1"/>
</dbReference>
<gene>
    <name evidence="16" type="ORF">BD311DRAFT_676879</name>
</gene>
<comment type="pathway">
    <text evidence="1">Nitrogen metabolism; urea degradation; CO(2) and NH(3) from urea (urease route): step 1/1.</text>
</comment>
<dbReference type="HAMAP" id="MF_01953">
    <property type="entry name" value="Urease_alpha"/>
    <property type="match status" value="1"/>
</dbReference>
<dbReference type="UniPathway" id="UPA00258">
    <property type="reaction ID" value="UER00370"/>
</dbReference>
<feature type="binding site" evidence="12">
    <location>
        <position position="425"/>
    </location>
    <ligand>
        <name>Ni(2+)</name>
        <dbReference type="ChEBI" id="CHEBI:49786"/>
        <label>1</label>
    </ligand>
</feature>
<evidence type="ECO:0000256" key="13">
    <source>
        <dbReference type="PIRSR" id="PIRSR611612-52"/>
    </source>
</evidence>
<keyword evidence="8" id="KW-0843">Virulence</keyword>
<dbReference type="AlphaFoldDB" id="A0A4Q9M566"/>
<dbReference type="NCBIfam" id="TIGR00192">
    <property type="entry name" value="urease_beta"/>
    <property type="match status" value="1"/>
</dbReference>
<comment type="subunit">
    <text evidence="2">Homohexamer.</text>
</comment>
<dbReference type="NCBIfam" id="TIGR00193">
    <property type="entry name" value="urease_gam"/>
    <property type="match status" value="1"/>
</dbReference>
<protein>
    <recommendedName>
        <fullName evidence="4">Urease</fullName>
        <ecNumber evidence="3">3.5.1.5</ecNumber>
    </recommendedName>
    <alternativeName>
        <fullName evidence="9">Urea amidohydrolase</fullName>
    </alternativeName>
</protein>
<dbReference type="Pfam" id="PF01979">
    <property type="entry name" value="Amidohydro_1"/>
    <property type="match status" value="1"/>
</dbReference>
<dbReference type="Gene3D" id="2.30.40.10">
    <property type="entry name" value="Urease, subunit C, domain 1"/>
    <property type="match status" value="1"/>
</dbReference>
<dbReference type="InterPro" id="IPR050069">
    <property type="entry name" value="Urease_subunit"/>
</dbReference>
<dbReference type="EC" id="3.5.1.5" evidence="3"/>
<dbReference type="InterPro" id="IPR002019">
    <property type="entry name" value="Urease_beta-like"/>
</dbReference>
<dbReference type="CDD" id="cd00390">
    <property type="entry name" value="Urease_gamma"/>
    <property type="match status" value="1"/>
</dbReference>
<feature type="modified residue" description="N6-carboxylysine" evidence="11">
    <location>
        <position position="508"/>
    </location>
</feature>
<dbReference type="InterPro" id="IPR017951">
    <property type="entry name" value="Urease_asu_c"/>
</dbReference>
<evidence type="ECO:0000256" key="12">
    <source>
        <dbReference type="PIRSR" id="PIRSR001222-51"/>
    </source>
</evidence>